<dbReference type="EMBL" id="AP011788">
    <property type="protein sequence ID" value="BAL57917.1"/>
    <property type="molecule type" value="Genomic_DNA"/>
</dbReference>
<dbReference type="Gene3D" id="3.40.228.10">
    <property type="entry name" value="Dimethylsulfoxide Reductase, domain 2"/>
    <property type="match status" value="1"/>
</dbReference>
<dbReference type="AlphaFoldDB" id="H5SP31"/>
<dbReference type="SUPFAM" id="SSF50692">
    <property type="entry name" value="ADC-like"/>
    <property type="match status" value="1"/>
</dbReference>
<gene>
    <name evidence="10" type="ORF">HGMM_F52F12C20</name>
</gene>
<dbReference type="InterPro" id="IPR009010">
    <property type="entry name" value="Asp_de-COase-like_dom_sf"/>
</dbReference>
<dbReference type="Pfam" id="PF00384">
    <property type="entry name" value="Molybdopterin"/>
    <property type="match status" value="1"/>
</dbReference>
<dbReference type="Gene3D" id="2.40.40.20">
    <property type="match status" value="1"/>
</dbReference>
<feature type="domain" description="4Fe-4S Mo/W bis-MGD-type" evidence="9">
    <location>
        <begin position="44"/>
        <end position="104"/>
    </location>
</feature>
<name>H5SP31_9BACT</name>
<evidence type="ECO:0000256" key="6">
    <source>
        <dbReference type="ARBA" id="ARBA00023002"/>
    </source>
</evidence>
<accession>H5SP31</accession>
<proteinExistence type="inferred from homology"/>
<evidence type="ECO:0000313" key="10">
    <source>
        <dbReference type="EMBL" id="BAL57917.1"/>
    </source>
</evidence>
<evidence type="ECO:0000256" key="1">
    <source>
        <dbReference type="ARBA" id="ARBA00010312"/>
    </source>
</evidence>
<evidence type="ECO:0000256" key="7">
    <source>
        <dbReference type="ARBA" id="ARBA00023004"/>
    </source>
</evidence>
<comment type="similarity">
    <text evidence="1">Belongs to the prokaryotic molybdopterin-containing oxidoreductase family.</text>
</comment>
<dbReference type="PANTHER" id="PTHR43742">
    <property type="entry name" value="TRIMETHYLAMINE-N-OXIDE REDUCTASE"/>
    <property type="match status" value="1"/>
</dbReference>
<dbReference type="Pfam" id="PF04879">
    <property type="entry name" value="Molybdop_Fe4S4"/>
    <property type="match status" value="1"/>
</dbReference>
<dbReference type="PROSITE" id="PS51318">
    <property type="entry name" value="TAT"/>
    <property type="match status" value="1"/>
</dbReference>
<keyword evidence="6" id="KW-0560">Oxidoreductase</keyword>
<reference evidence="10" key="2">
    <citation type="journal article" date="2012" name="PLoS ONE">
        <title>A Deeply Branching Thermophilic Bacterium with an Ancient Acetyl-CoA Pathway Dominates a Subsurface Ecosystem.</title>
        <authorList>
            <person name="Takami H."/>
            <person name="Noguchi H."/>
            <person name="Takaki Y."/>
            <person name="Uchiyama I."/>
            <person name="Toyoda A."/>
            <person name="Nishi S."/>
            <person name="Chee G.-J."/>
            <person name="Arai W."/>
            <person name="Nunoura T."/>
            <person name="Itoh T."/>
            <person name="Hattori M."/>
            <person name="Takai K."/>
        </authorList>
    </citation>
    <scope>NUCLEOTIDE SEQUENCE</scope>
</reference>
<evidence type="ECO:0000256" key="3">
    <source>
        <dbReference type="ARBA" id="ARBA00022505"/>
    </source>
</evidence>
<keyword evidence="7" id="KW-0408">Iron</keyword>
<dbReference type="GO" id="GO:0043546">
    <property type="term" value="F:molybdopterin cofactor binding"/>
    <property type="evidence" value="ECO:0007669"/>
    <property type="project" value="InterPro"/>
</dbReference>
<keyword evidence="8" id="KW-0411">Iron-sulfur</keyword>
<reference evidence="10" key="1">
    <citation type="journal article" date="2005" name="Environ. Microbiol.">
        <title>Genetic and functional properties of uncultivated thermophilic crenarchaeotes from a subsurface gold mine as revealed by analysis of genome fragments.</title>
        <authorList>
            <person name="Nunoura T."/>
            <person name="Hirayama H."/>
            <person name="Takami H."/>
            <person name="Oida H."/>
            <person name="Nishi S."/>
            <person name="Shimamura S."/>
            <person name="Suzuki Y."/>
            <person name="Inagaki F."/>
            <person name="Takai K."/>
            <person name="Nealson K.H."/>
            <person name="Horikoshi K."/>
        </authorList>
    </citation>
    <scope>NUCLEOTIDE SEQUENCE</scope>
</reference>
<dbReference type="Gene3D" id="3.40.50.740">
    <property type="match status" value="1"/>
</dbReference>
<dbReference type="PANTHER" id="PTHR43742:SF9">
    <property type="entry name" value="TETRATHIONATE REDUCTASE SUBUNIT A"/>
    <property type="match status" value="1"/>
</dbReference>
<keyword evidence="4" id="KW-0479">Metal-binding</keyword>
<organism evidence="10">
    <name type="scientific">uncultured Acetothermia bacterium</name>
    <dbReference type="NCBI Taxonomy" id="236499"/>
    <lineage>
        <taxon>Bacteria</taxon>
        <taxon>Candidatus Bipolaricaulota</taxon>
        <taxon>environmental samples</taxon>
    </lineage>
</organism>
<dbReference type="SUPFAM" id="SSF53706">
    <property type="entry name" value="Formate dehydrogenase/DMSO reductase, domains 1-3"/>
    <property type="match status" value="1"/>
</dbReference>
<keyword evidence="5" id="KW-0732">Signal</keyword>
<protein>
    <submittedName>
        <fullName evidence="10">Molybdopterin oxidoreductase</fullName>
    </submittedName>
</protein>
<keyword evidence="2" id="KW-0004">4Fe-4S</keyword>
<dbReference type="GO" id="GO:0051539">
    <property type="term" value="F:4 iron, 4 sulfur cluster binding"/>
    <property type="evidence" value="ECO:0007669"/>
    <property type="project" value="UniProtKB-KW"/>
</dbReference>
<dbReference type="Pfam" id="PF01568">
    <property type="entry name" value="Molydop_binding"/>
    <property type="match status" value="1"/>
</dbReference>
<dbReference type="InterPro" id="IPR006657">
    <property type="entry name" value="MoPterin_dinucl-bd_dom"/>
</dbReference>
<dbReference type="PROSITE" id="PS51669">
    <property type="entry name" value="4FE4S_MOW_BIS_MGD"/>
    <property type="match status" value="1"/>
</dbReference>
<evidence type="ECO:0000256" key="5">
    <source>
        <dbReference type="ARBA" id="ARBA00022729"/>
    </source>
</evidence>
<evidence type="ECO:0000259" key="9">
    <source>
        <dbReference type="PROSITE" id="PS51669"/>
    </source>
</evidence>
<dbReference type="SMART" id="SM00926">
    <property type="entry name" value="Molybdop_Fe4S4"/>
    <property type="match status" value="1"/>
</dbReference>
<keyword evidence="3" id="KW-0500">Molybdenum</keyword>
<dbReference type="Gene3D" id="2.20.25.90">
    <property type="entry name" value="ADC-like domains"/>
    <property type="match status" value="1"/>
</dbReference>
<dbReference type="GO" id="GO:0046872">
    <property type="term" value="F:metal ion binding"/>
    <property type="evidence" value="ECO:0007669"/>
    <property type="project" value="UniProtKB-KW"/>
</dbReference>
<dbReference type="InterPro" id="IPR050612">
    <property type="entry name" value="Prok_Mopterin_Oxidored"/>
</dbReference>
<evidence type="ECO:0000256" key="2">
    <source>
        <dbReference type="ARBA" id="ARBA00022485"/>
    </source>
</evidence>
<evidence type="ECO:0000256" key="8">
    <source>
        <dbReference type="ARBA" id="ARBA00023014"/>
    </source>
</evidence>
<dbReference type="InterPro" id="IPR006963">
    <property type="entry name" value="Mopterin_OxRdtase_4Fe-4S_dom"/>
</dbReference>
<dbReference type="InterPro" id="IPR006656">
    <property type="entry name" value="Mopterin_OxRdtase"/>
</dbReference>
<dbReference type="InterPro" id="IPR006311">
    <property type="entry name" value="TAT_signal"/>
</dbReference>
<sequence>MHLRRLSRRTFLKAAVATSAATAVLSHWPRSGRGIQEGATPAQERWVKSVCLQCPAACGIMVRVVKDSLGERAVKIEGNPNHPSNQGGICPKGHIGLQILYDPDRLQGPLRRVGPRGEGKWEPISWEEALQIVTERLKKLRERGEPHKLVIMSGRNRGQMGALIDRFLAAFGSPNHVGHSSICSDGAKLAHYLTQGFKHYAAYDWDNCNYLLSFGAGFIEAWRPTVRLLRAFGHMRRGRPIRAKIVQIETRFSVTAAKADEWLPINPGTDGALALAIAHVIVREGLYNKKFVEEHTFGFEDWEDEQGHFHQGFKTLIRQYTPAWAAPITGVPEETIVRIAREFATTPPQIAAGQRGAMMQTNGIYNYMAIHALNALVGSIDAPGGVLVQIDPPLTPWPPLAQDEIAQTGVKQPRIDHAGTEEFPLAANVYAALPDFIINEDPYAIDTLMLYYTNPVFSSPDAPKYSQAFEKIPFIVSFSPFLDDSSLFADLILPDHTYLERWHDDVIYPSLGYPVYAVRQPVIAPLYNTRNTGDLLIELAHRLGGTVKESFPWKDFLELIQFRARGIYESGRGNIQANSFEEFWQQLLEVGFWTDPPYPFGQWERVFKTPSKKFEFFSQKLAHTLEDLAKKKAEHEGIPEEEALDKILTRLKITARGDAAFMPHYEEPRFVGDPKEYPLYLNTYKLMAHAEGRGANSPWLQEILGTHVGRRWETWVEINPTTAQKLGITEGDWVWVESPLGKIKVRAKLHPGAKPDVVNIPFERGHRSYGRWAVGFGANPNEVLAREYDYLGGDAAFFSTRVKVYKAQEGE</sequence>
<dbReference type="GO" id="GO:0016491">
    <property type="term" value="F:oxidoreductase activity"/>
    <property type="evidence" value="ECO:0007669"/>
    <property type="project" value="UniProtKB-KW"/>
</dbReference>
<dbReference type="Gene3D" id="3.30.2070.10">
    <property type="entry name" value="Formate dehydrogenase/DMSO reductase"/>
    <property type="match status" value="1"/>
</dbReference>
<evidence type="ECO:0000256" key="4">
    <source>
        <dbReference type="ARBA" id="ARBA00022723"/>
    </source>
</evidence>